<reference evidence="3" key="1">
    <citation type="journal article" date="2023" name="Proc. Natl. Acad. Sci. U.S.A.">
        <title>Genomic and structural basis for evolution of tropane alkaloid biosynthesis.</title>
        <authorList>
            <person name="Wanga Y.-J."/>
            <person name="Taina T."/>
            <person name="Yua J.-Y."/>
            <person name="Lia J."/>
            <person name="Xua B."/>
            <person name="Chenc J."/>
            <person name="D'Auriad J.C."/>
            <person name="Huanga J.-P."/>
            <person name="Huanga S.-X."/>
        </authorList>
    </citation>
    <scope>NUCLEOTIDE SEQUENCE [LARGE SCALE GENOMIC DNA]</scope>
    <source>
        <strain evidence="3">cv. KIB-2019</strain>
    </source>
</reference>
<sequence>MPYLTNLSHRSRGATRKVIVVGERERKRDREQGIVDVAAGTLVGVHRRWRLRQRPAVIRGEGAEGHRRGGLVIGYSGSPELEVPRRSSEGDEYEREKGVRSSGVAVVGFVDGGRSSGVRMFPVVPTAGDDIEMPAIRVRRRR</sequence>
<accession>A0A9Q1MDL0</accession>
<dbReference type="EMBL" id="JAJAGQ010000007">
    <property type="protein sequence ID" value="KAJ8557681.1"/>
    <property type="molecule type" value="Genomic_DNA"/>
</dbReference>
<evidence type="ECO:0000256" key="1">
    <source>
        <dbReference type="SAM" id="MobiDB-lite"/>
    </source>
</evidence>
<evidence type="ECO:0000313" key="2">
    <source>
        <dbReference type="EMBL" id="KAJ8557681.1"/>
    </source>
</evidence>
<comment type="caution">
    <text evidence="2">The sequence shown here is derived from an EMBL/GenBank/DDBJ whole genome shotgun (WGS) entry which is preliminary data.</text>
</comment>
<organism evidence="2 3">
    <name type="scientific">Anisodus acutangulus</name>
    <dbReference type="NCBI Taxonomy" id="402998"/>
    <lineage>
        <taxon>Eukaryota</taxon>
        <taxon>Viridiplantae</taxon>
        <taxon>Streptophyta</taxon>
        <taxon>Embryophyta</taxon>
        <taxon>Tracheophyta</taxon>
        <taxon>Spermatophyta</taxon>
        <taxon>Magnoliopsida</taxon>
        <taxon>eudicotyledons</taxon>
        <taxon>Gunneridae</taxon>
        <taxon>Pentapetalae</taxon>
        <taxon>asterids</taxon>
        <taxon>lamiids</taxon>
        <taxon>Solanales</taxon>
        <taxon>Solanaceae</taxon>
        <taxon>Solanoideae</taxon>
        <taxon>Hyoscyameae</taxon>
        <taxon>Anisodus</taxon>
    </lineage>
</organism>
<keyword evidence="3" id="KW-1185">Reference proteome</keyword>
<feature type="region of interest" description="Disordered" evidence="1">
    <location>
        <begin position="68"/>
        <end position="97"/>
    </location>
</feature>
<name>A0A9Q1MDL0_9SOLA</name>
<gene>
    <name evidence="2" type="ORF">K7X08_003306</name>
</gene>
<dbReference type="Proteomes" id="UP001152561">
    <property type="component" value="Unassembled WGS sequence"/>
</dbReference>
<proteinExistence type="predicted"/>
<dbReference type="AlphaFoldDB" id="A0A9Q1MDL0"/>
<feature type="compositionally biased region" description="Basic and acidic residues" evidence="1">
    <location>
        <begin position="82"/>
        <end position="97"/>
    </location>
</feature>
<evidence type="ECO:0000313" key="3">
    <source>
        <dbReference type="Proteomes" id="UP001152561"/>
    </source>
</evidence>
<protein>
    <submittedName>
        <fullName evidence="2">Uncharacterized protein</fullName>
    </submittedName>
</protein>